<accession>A0A759JS07</accession>
<evidence type="ECO:0000313" key="33">
    <source>
        <dbReference type="EMBL" id="HAG4837710.1"/>
    </source>
</evidence>
<dbReference type="EMBL" id="DAAYCJ010000012">
    <property type="protein sequence ID" value="HAG3589590.1"/>
    <property type="molecule type" value="Genomic_DNA"/>
</dbReference>
<dbReference type="EMBL" id="DAAYJX010000012">
    <property type="protein sequence ID" value="HAG4505222.1"/>
    <property type="molecule type" value="Genomic_DNA"/>
</dbReference>
<dbReference type="EMBL" id="DAAYHE010000019">
    <property type="protein sequence ID" value="HAG4187923.1"/>
    <property type="molecule type" value="Genomic_DNA"/>
</dbReference>
<dbReference type="EMBL" id="DAAYDV010000014">
    <property type="protein sequence ID" value="HAG3739759.1"/>
    <property type="molecule type" value="Genomic_DNA"/>
</dbReference>
<dbReference type="EMBL" id="DAAYSM010000017">
    <property type="protein sequence ID" value="HAG5592514.1"/>
    <property type="molecule type" value="Genomic_DNA"/>
</dbReference>
<dbReference type="EMBL" id="DAAXQZ010000021">
    <property type="protein sequence ID" value="HAG2130977.1"/>
    <property type="molecule type" value="Genomic_DNA"/>
</dbReference>
<evidence type="ECO:0000313" key="26">
    <source>
        <dbReference type="EMBL" id="HAG3739759.1"/>
    </source>
</evidence>
<evidence type="ECO:0000313" key="3">
    <source>
        <dbReference type="EMBL" id="HAF8192383.1"/>
    </source>
</evidence>
<evidence type="ECO:0000313" key="31">
    <source>
        <dbReference type="EMBL" id="HAG4505222.1"/>
    </source>
</evidence>
<dbReference type="EMBL" id="DAAXVA010000019">
    <property type="protein sequence ID" value="HAG2687775.1"/>
    <property type="molecule type" value="Genomic_DNA"/>
</dbReference>
<evidence type="ECO:0000313" key="29">
    <source>
        <dbReference type="EMBL" id="HAG4187923.1"/>
    </source>
</evidence>
<dbReference type="EMBL" id="DAAYHD010000020">
    <property type="protein sequence ID" value="HAG4183233.1"/>
    <property type="molecule type" value="Genomic_DNA"/>
</dbReference>
<dbReference type="EMBL" id="DAAXOK010000016">
    <property type="protein sequence ID" value="HAG1873827.1"/>
    <property type="molecule type" value="Genomic_DNA"/>
</dbReference>
<dbReference type="EMBL" id="DAAYMQ010000012">
    <property type="protein sequence ID" value="HAG4856273.1"/>
    <property type="molecule type" value="Genomic_DNA"/>
</dbReference>
<evidence type="ECO:0000313" key="22">
    <source>
        <dbReference type="EMBL" id="HAG3589590.1"/>
    </source>
</evidence>
<evidence type="ECO:0000313" key="34">
    <source>
        <dbReference type="EMBL" id="HAG4842537.1"/>
    </source>
</evidence>
<dbReference type="Gene3D" id="2.60.40.2290">
    <property type="match status" value="1"/>
</dbReference>
<reference evidence="6" key="2">
    <citation type="submission" date="2020-02" db="EMBL/GenBank/DDBJ databases">
        <authorList>
            <consortium name="NCBI Pathogen Detection Project"/>
        </authorList>
    </citation>
    <scope>NUCLEOTIDE SEQUENCE</scope>
    <source>
        <strain evidence="25">MA.JM_04/170</strain>
        <strain evidence="30">MA.JM_04/177</strain>
        <strain evidence="24">MA.JM_04/178</strain>
        <strain evidence="33">MA.JM_04/180</strain>
        <strain evidence="31">MA.JM_04/182</strain>
        <strain evidence="18">MA.JM_04/187</strain>
        <strain evidence="27">MA.JM_04/189</strain>
        <strain evidence="36">MA.JM_04/195</strain>
        <strain evidence="7">MA.JM_04/203</strain>
        <strain evidence="13">MA.JM_04/205</strain>
        <strain evidence="9">MA.JM_04/207</strain>
        <strain evidence="10">MA.JM_04/208</strain>
        <strain evidence="11">MA.JM_04/211</strain>
        <strain evidence="34">MA.JM_04/216</strain>
        <strain evidence="35">MA.JM_04/221</strain>
        <strain evidence="19">MA.JM_04/223</strain>
        <strain evidence="12">MA.JM_04/227</strain>
        <strain evidence="23">MA.JM_04/228</strain>
        <strain evidence="6">MA.JM_04/234</strain>
        <strain evidence="2">MA.JM_04/235</strain>
        <strain evidence="22">MA.JM_04/238</strain>
        <strain evidence="32">MA.JM_04/240</strain>
        <strain evidence="21">MA.JM_04/245</strain>
        <strain evidence="20">MA.JM_04/250</strain>
        <strain evidence="14">MA.JM_04/257</strain>
        <strain evidence="37">MA.JM_04/259</strain>
        <strain evidence="5">MA.JM_04/263</strain>
        <strain evidence="4">MA.JM_04/270</strain>
        <strain evidence="16">MA.JM_04/271</strain>
        <strain evidence="3">MA.JM_04/272</strain>
        <strain evidence="28">MA.JM_04/275</strain>
        <strain evidence="8">MA.JM_04/283</strain>
        <strain evidence="17">MA.JM_04/288</strain>
        <strain evidence="26">MA.JM_04/290</strain>
        <strain evidence="15">MA.JM_04/295</strain>
        <strain evidence="29">MA.MC_04-0729</strain>
    </source>
</reference>
<evidence type="ECO:0000313" key="25">
    <source>
        <dbReference type="EMBL" id="HAG3627216.1"/>
    </source>
</evidence>
<organism evidence="6">
    <name type="scientific">Salmonella enterica</name>
    <name type="common">Salmonella choleraesuis</name>
    <dbReference type="NCBI Taxonomy" id="28901"/>
    <lineage>
        <taxon>Bacteria</taxon>
        <taxon>Pseudomonadati</taxon>
        <taxon>Pseudomonadota</taxon>
        <taxon>Gammaproteobacteria</taxon>
        <taxon>Enterobacterales</taxon>
        <taxon>Enterobacteriaceae</taxon>
        <taxon>Salmonella</taxon>
    </lineage>
</organism>
<dbReference type="EMBL" id="DAAYGR010000012">
    <property type="protein sequence ID" value="HAG4121850.1"/>
    <property type="molecule type" value="Genomic_DNA"/>
</dbReference>
<dbReference type="EMBL" id="DAAXUS010000012">
    <property type="protein sequence ID" value="HAG2620379.1"/>
    <property type="molecule type" value="Genomic_DNA"/>
</dbReference>
<evidence type="ECO:0000313" key="7">
    <source>
        <dbReference type="EMBL" id="HAG1878477.1"/>
    </source>
</evidence>
<evidence type="ECO:0000313" key="17">
    <source>
        <dbReference type="EMBL" id="HAG2687775.1"/>
    </source>
</evidence>
<dbReference type="EMBL" id="DAAXUD010000011">
    <property type="protein sequence ID" value="HAG2567323.1"/>
    <property type="molecule type" value="Genomic_DNA"/>
</dbReference>
<evidence type="ECO:0000313" key="6">
    <source>
        <dbReference type="EMBL" id="HAG1873827.1"/>
    </source>
</evidence>
<evidence type="ECO:0000313" key="35">
    <source>
        <dbReference type="EMBL" id="HAG4856273.1"/>
    </source>
</evidence>
<keyword evidence="1" id="KW-0732">Signal</keyword>
<comment type="caution">
    <text evidence="6">The sequence shown here is derived from an EMBL/GenBank/DDBJ whole genome shotgun (WGS) entry which is preliminary data.</text>
</comment>
<dbReference type="EMBL" id="DAAXTL010000012">
    <property type="protein sequence ID" value="HAG5583011.1"/>
    <property type="molecule type" value="Genomic_DNA"/>
</dbReference>
<evidence type="ECO:0000313" key="8">
    <source>
        <dbReference type="EMBL" id="HAG1911280.1"/>
    </source>
</evidence>
<protein>
    <submittedName>
        <fullName evidence="6">Uncharacterized protein</fullName>
    </submittedName>
</protein>
<dbReference type="EMBL" id="DAAXTH010000013">
    <property type="protein sequence ID" value="HAG2493903.1"/>
    <property type="molecule type" value="Genomic_DNA"/>
</dbReference>
<dbReference type="AlphaFoldDB" id="A0A759JS07"/>
<dbReference type="EMBL" id="DAAYAZ010000019">
    <property type="protein sequence ID" value="HAG3426773.1"/>
    <property type="molecule type" value="Genomic_DNA"/>
</dbReference>
<dbReference type="EMBL" id="DAAYCL010000013">
    <property type="protein sequence ID" value="HAG3603866.1"/>
    <property type="molecule type" value="Genomic_DNA"/>
</dbReference>
<evidence type="ECO:0000313" key="2">
    <source>
        <dbReference type="EMBL" id="HAF7113732.1"/>
    </source>
</evidence>
<name>A0A759JS07_SALER</name>
<dbReference type="EMBL" id="DAAYMM010000014">
    <property type="protein sequence ID" value="HAG4837710.1"/>
    <property type="molecule type" value="Genomic_DNA"/>
</dbReference>
<evidence type="ECO:0000313" key="18">
    <source>
        <dbReference type="EMBL" id="HAG3000833.1"/>
    </source>
</evidence>
<evidence type="ECO:0000313" key="5">
    <source>
        <dbReference type="EMBL" id="HAF8609434.1"/>
    </source>
</evidence>
<dbReference type="EMBL" id="DAAXOR010000021">
    <property type="protein sequence ID" value="HAG1878477.1"/>
    <property type="molecule type" value="Genomic_DNA"/>
</dbReference>
<reference evidence="6" key="1">
    <citation type="journal article" date="2018" name="Genome Biol.">
        <title>SKESA: strategic k-mer extension for scrupulous assemblies.</title>
        <authorList>
            <person name="Souvorov A."/>
            <person name="Agarwala R."/>
            <person name="Lipman D.J."/>
        </authorList>
    </citation>
    <scope>NUCLEOTIDE SEQUENCE</scope>
    <source>
        <strain evidence="25">MA.JM_04/170</strain>
        <strain evidence="30">MA.JM_04/177</strain>
        <strain evidence="24">MA.JM_04/178</strain>
        <strain evidence="33">MA.JM_04/180</strain>
        <strain evidence="31">MA.JM_04/182</strain>
        <strain evidence="18">MA.JM_04/187</strain>
        <strain evidence="27">MA.JM_04/189</strain>
        <strain evidence="36">MA.JM_04/195</strain>
        <strain evidence="7">MA.JM_04/203</strain>
        <strain evidence="13">MA.JM_04/205</strain>
        <strain evidence="9">MA.JM_04/207</strain>
        <strain evidence="10">MA.JM_04/208</strain>
        <strain evidence="11">MA.JM_04/211</strain>
        <strain evidence="34">MA.JM_04/216</strain>
        <strain evidence="35">MA.JM_04/221</strain>
        <strain evidence="19">MA.JM_04/223</strain>
        <strain evidence="12">MA.JM_04/227</strain>
        <strain evidence="23">MA.JM_04/228</strain>
        <strain evidence="6">MA.JM_04/234</strain>
        <strain evidence="2">MA.JM_04/235</strain>
        <strain evidence="22">MA.JM_04/238</strain>
        <strain evidence="32">MA.JM_04/240</strain>
        <strain evidence="21">MA.JM_04/245</strain>
        <strain evidence="20">MA.JM_04/250</strain>
        <strain evidence="14">MA.JM_04/257</strain>
        <strain evidence="37">MA.JM_04/259</strain>
        <strain evidence="5">MA.JM_04/263</strain>
        <strain evidence="4">MA.JM_04/270</strain>
        <strain evidence="16">MA.JM_04/271</strain>
        <strain evidence="3">MA.JM_04/272</strain>
        <strain evidence="28">MA.JM_04/275</strain>
        <strain evidence="8">MA.JM_04/283</strain>
        <strain evidence="17">MA.JM_04/288</strain>
        <strain evidence="26">MA.JM_04/290</strain>
        <strain evidence="15">MA.JM_04/295</strain>
        <strain evidence="29">MA.MC_04-0729</strain>
    </source>
</reference>
<dbReference type="EMBL" id="DAAWKK010000012">
    <property type="protein sequence ID" value="HAF8248626.1"/>
    <property type="molecule type" value="Genomic_DNA"/>
</dbReference>
<dbReference type="InterPro" id="IPR053764">
    <property type="entry name" value="CellEnv_BiogenAssoc_sf"/>
</dbReference>
<dbReference type="EMBL" id="DAAYCI010000015">
    <property type="protein sequence ID" value="HAG3594332.1"/>
    <property type="molecule type" value="Genomic_DNA"/>
</dbReference>
<dbReference type="EMBL" id="DAAXTF010000012">
    <property type="protein sequence ID" value="HAG2469616.1"/>
    <property type="molecule type" value="Genomic_DNA"/>
</dbReference>
<evidence type="ECO:0000313" key="14">
    <source>
        <dbReference type="EMBL" id="HAG2544530.1"/>
    </source>
</evidence>
<dbReference type="EMBL" id="DAAXXJ010000011">
    <property type="protein sequence ID" value="HAG3000833.1"/>
    <property type="molecule type" value="Genomic_DNA"/>
</dbReference>
<gene>
    <name evidence="5" type="ORF">G5V28_004417</name>
    <name evidence="17" type="ORF">G8016_004712</name>
    <name evidence="23" type="ORF">G8036_004332</name>
    <name evidence="22" type="ORF">G8083_004279</name>
    <name evidence="21" type="ORF">G8096_004694</name>
    <name evidence="25" type="ORF">G8102_004355</name>
    <name evidence="19" type="ORF">G8106_004337</name>
    <name evidence="37" type="ORF">G8119_004715</name>
    <name evidence="18" type="ORF">G8133_004399</name>
    <name evidence="31" type="ORF">G8156_004421</name>
    <name evidence="20" type="ORF">G8173_004695</name>
    <name evidence="26" type="ORF">G8406_004388</name>
    <name evidence="29" type="ORF">G8426_004707</name>
    <name evidence="30" type="ORF">G8443_004397</name>
    <name evidence="28" type="ORF">G8495_004685</name>
    <name evidence="27" type="ORF">G8512_004232</name>
    <name evidence="4" type="ORF">G8515_004364</name>
    <name evidence="2" type="ORF">G8516_004693</name>
    <name evidence="34" type="ORF">G8522_004643</name>
    <name evidence="3" type="ORF">G8541_004342</name>
    <name evidence="35" type="ORF">G8543_004359</name>
    <name evidence="33" type="ORF">G8557_004437</name>
    <name evidence="32" type="ORF">G8559_004325</name>
    <name evidence="24" type="ORF">G8T43_004395</name>
    <name evidence="8" type="ORF">G8V36_004391</name>
    <name evidence="10" type="ORF">G8W08_004692</name>
    <name evidence="6" type="ORF">G8X42_004714</name>
    <name evidence="9" type="ORF">G8X61_004720</name>
    <name evidence="36" type="ORF">G8Y08_004406</name>
    <name evidence="11" type="ORF">G8Y17_004658</name>
    <name evidence="14" type="ORF">G8Y20_004962</name>
    <name evidence="7" type="ORF">G8Y31_004710</name>
    <name evidence="16" type="ORF">G8Y49_004288</name>
    <name evidence="13" type="ORF">G8Y50_004460</name>
    <name evidence="15" type="ORF">G8Y63_004354</name>
    <name evidence="12" type="ORF">G8Y72_004252</name>
</gene>
<dbReference type="EMBL" id="DAAYIF010000012">
    <property type="protein sequence ID" value="HAG4315860.1"/>
    <property type="molecule type" value="Genomic_DNA"/>
</dbReference>
<dbReference type="EMBL" id="DAAYCF010000020">
    <property type="protein sequence ID" value="HAG3571570.1"/>
    <property type="molecule type" value="Genomic_DNA"/>
</dbReference>
<evidence type="ECO:0000313" key="30">
    <source>
        <dbReference type="EMBL" id="HAG4315860.1"/>
    </source>
</evidence>
<feature type="signal peptide" evidence="1">
    <location>
        <begin position="1"/>
        <end position="17"/>
    </location>
</feature>
<dbReference type="EMBL" id="DAAXPF010000018">
    <property type="protein sequence ID" value="HAG1989793.1"/>
    <property type="molecule type" value="Genomic_DNA"/>
</dbReference>
<dbReference type="EMBL" id="DAAWAU010000020">
    <property type="protein sequence ID" value="HAF7113732.1"/>
    <property type="molecule type" value="Genomic_DNA"/>
</dbReference>
<dbReference type="EMBL" id="DAAYLS010000014">
    <property type="protein sequence ID" value="HAG4739490.1"/>
    <property type="molecule type" value="Genomic_DNA"/>
</dbReference>
<evidence type="ECO:0000313" key="9">
    <source>
        <dbReference type="EMBL" id="HAG1989793.1"/>
    </source>
</evidence>
<evidence type="ECO:0000313" key="27">
    <source>
        <dbReference type="EMBL" id="HAG4121850.1"/>
    </source>
</evidence>
<sequence length="110" mass="11930">MLAIVLTFGALTSVCYAGGGGASWQPSVAPINCVLGNSNEFYWNNDKACNEVVEKGYAKGVKYTGTFQYEDGSTMNFDAVIYQNTGYTHNAGGQGKKVKSIINAQWSWVR</sequence>
<dbReference type="EMBL" id="DAAWNJ010000015">
    <property type="protein sequence ID" value="HAF8609434.1"/>
    <property type="molecule type" value="Genomic_DNA"/>
</dbReference>
<dbReference type="EMBL" id="DAAXXN010000014">
    <property type="protein sequence ID" value="HAG3010397.1"/>
    <property type="molecule type" value="Genomic_DNA"/>
</dbReference>
<evidence type="ECO:0000313" key="24">
    <source>
        <dbReference type="EMBL" id="HAG3603866.1"/>
    </source>
</evidence>
<dbReference type="EMBL" id="DAAXPI010000020">
    <property type="protein sequence ID" value="HAG2003380.1"/>
    <property type="molecule type" value="Genomic_DNA"/>
</dbReference>
<dbReference type="EMBL" id="DAAYCQ010000012">
    <property type="protein sequence ID" value="HAG3627216.1"/>
    <property type="molecule type" value="Genomic_DNA"/>
</dbReference>
<evidence type="ECO:0000313" key="4">
    <source>
        <dbReference type="EMBL" id="HAF8248626.1"/>
    </source>
</evidence>
<feature type="chain" id="PRO_5036198557" evidence="1">
    <location>
        <begin position="18"/>
        <end position="110"/>
    </location>
</feature>
<evidence type="ECO:0000313" key="20">
    <source>
        <dbReference type="EMBL" id="HAG3426773.1"/>
    </source>
</evidence>
<evidence type="ECO:0000313" key="32">
    <source>
        <dbReference type="EMBL" id="HAG4739490.1"/>
    </source>
</evidence>
<evidence type="ECO:0000313" key="11">
    <source>
        <dbReference type="EMBL" id="HAG2130977.1"/>
    </source>
</evidence>
<dbReference type="EMBL" id="DAAXOM010000014">
    <property type="protein sequence ID" value="HAG1911280.1"/>
    <property type="molecule type" value="Genomic_DNA"/>
</dbReference>
<dbReference type="EMBL" id="DAAYMN010000018">
    <property type="protein sequence ID" value="HAG4842537.1"/>
    <property type="molecule type" value="Genomic_DNA"/>
</dbReference>
<evidence type="ECO:0000313" key="12">
    <source>
        <dbReference type="EMBL" id="HAG2469616.1"/>
    </source>
</evidence>
<evidence type="ECO:0000313" key="16">
    <source>
        <dbReference type="EMBL" id="HAG2620379.1"/>
    </source>
</evidence>
<evidence type="ECO:0000256" key="1">
    <source>
        <dbReference type="SAM" id="SignalP"/>
    </source>
</evidence>
<evidence type="ECO:0000313" key="28">
    <source>
        <dbReference type="EMBL" id="HAG4183233.1"/>
    </source>
</evidence>
<proteinExistence type="predicted"/>
<evidence type="ECO:0000313" key="19">
    <source>
        <dbReference type="EMBL" id="HAG3010397.1"/>
    </source>
</evidence>
<evidence type="ECO:0000313" key="37">
    <source>
        <dbReference type="EMBL" id="HAG5592514.1"/>
    </source>
</evidence>
<dbReference type="EMBL" id="DAAXTY010000025">
    <property type="protein sequence ID" value="HAG2544530.1"/>
    <property type="molecule type" value="Genomic_DNA"/>
</dbReference>
<evidence type="ECO:0000313" key="15">
    <source>
        <dbReference type="EMBL" id="HAG2567323.1"/>
    </source>
</evidence>
<evidence type="ECO:0000313" key="10">
    <source>
        <dbReference type="EMBL" id="HAG2003380.1"/>
    </source>
</evidence>
<evidence type="ECO:0000313" key="36">
    <source>
        <dbReference type="EMBL" id="HAG5583011.1"/>
    </source>
</evidence>
<dbReference type="EMBL" id="DAAWJX010000014">
    <property type="protein sequence ID" value="HAF8192383.1"/>
    <property type="molecule type" value="Genomic_DNA"/>
</dbReference>
<evidence type="ECO:0000313" key="23">
    <source>
        <dbReference type="EMBL" id="HAG3594332.1"/>
    </source>
</evidence>
<evidence type="ECO:0000313" key="21">
    <source>
        <dbReference type="EMBL" id="HAG3571570.1"/>
    </source>
</evidence>
<evidence type="ECO:0000313" key="13">
    <source>
        <dbReference type="EMBL" id="HAG2493903.1"/>
    </source>
</evidence>